<gene>
    <name evidence="2" type="ORF">AVDCRST_MAG82-612</name>
</gene>
<proteinExistence type="predicted"/>
<feature type="compositionally biased region" description="Basic residues" evidence="1">
    <location>
        <begin position="1"/>
        <end position="16"/>
    </location>
</feature>
<feature type="non-terminal residue" evidence="2">
    <location>
        <position position="1"/>
    </location>
</feature>
<sequence length="54" mass="6402">DPARPSCHRLPVHRGRAGPEPRTHRKRRAHPRRHCPLARQRGAPYSSRFRPHRL</sequence>
<dbReference type="EMBL" id="CADCVA010000083">
    <property type="protein sequence ID" value="CAA9408082.1"/>
    <property type="molecule type" value="Genomic_DNA"/>
</dbReference>
<feature type="non-terminal residue" evidence="2">
    <location>
        <position position="54"/>
    </location>
</feature>
<name>A0A6J4PAJ5_9ACTN</name>
<protein>
    <submittedName>
        <fullName evidence="2">Uncharacterized protein</fullName>
    </submittedName>
</protein>
<feature type="compositionally biased region" description="Basic residues" evidence="1">
    <location>
        <begin position="23"/>
        <end position="36"/>
    </location>
</feature>
<evidence type="ECO:0000313" key="2">
    <source>
        <dbReference type="EMBL" id="CAA9408082.1"/>
    </source>
</evidence>
<dbReference type="AlphaFoldDB" id="A0A6J4PAJ5"/>
<evidence type="ECO:0000256" key="1">
    <source>
        <dbReference type="SAM" id="MobiDB-lite"/>
    </source>
</evidence>
<reference evidence="2" key="1">
    <citation type="submission" date="2020-02" db="EMBL/GenBank/DDBJ databases">
        <authorList>
            <person name="Meier V. D."/>
        </authorList>
    </citation>
    <scope>NUCLEOTIDE SEQUENCE</scope>
    <source>
        <strain evidence="2">AVDCRST_MAG82</strain>
    </source>
</reference>
<organism evidence="2">
    <name type="scientific">uncultured Rubrobacteraceae bacterium</name>
    <dbReference type="NCBI Taxonomy" id="349277"/>
    <lineage>
        <taxon>Bacteria</taxon>
        <taxon>Bacillati</taxon>
        <taxon>Actinomycetota</taxon>
        <taxon>Rubrobacteria</taxon>
        <taxon>Rubrobacterales</taxon>
        <taxon>Rubrobacteraceae</taxon>
        <taxon>environmental samples</taxon>
    </lineage>
</organism>
<accession>A0A6J4PAJ5</accession>
<feature type="region of interest" description="Disordered" evidence="1">
    <location>
        <begin position="1"/>
        <end position="54"/>
    </location>
</feature>